<dbReference type="InterPro" id="IPR032710">
    <property type="entry name" value="NTF2-like_dom_sf"/>
</dbReference>
<dbReference type="Pfam" id="PF12680">
    <property type="entry name" value="SnoaL_2"/>
    <property type="match status" value="1"/>
</dbReference>
<dbReference type="GO" id="GO:0016853">
    <property type="term" value="F:isomerase activity"/>
    <property type="evidence" value="ECO:0007669"/>
    <property type="project" value="UniProtKB-KW"/>
</dbReference>
<feature type="domain" description="SnoaL-like" evidence="1">
    <location>
        <begin position="9"/>
        <end position="115"/>
    </location>
</feature>
<protein>
    <submittedName>
        <fullName evidence="2">Ketosteroid isomerase-related protein</fullName>
    </submittedName>
</protein>
<name>A0A239NAX2_9ACTN</name>
<dbReference type="PANTHER" id="PTHR41252">
    <property type="entry name" value="BLR2505 PROTEIN"/>
    <property type="match status" value="1"/>
</dbReference>
<dbReference type="RefSeq" id="WP_089329588.1">
    <property type="nucleotide sequence ID" value="NZ_FZOR01000038.1"/>
</dbReference>
<dbReference type="Proteomes" id="UP000198318">
    <property type="component" value="Unassembled WGS sequence"/>
</dbReference>
<dbReference type="Gene3D" id="3.10.450.50">
    <property type="match status" value="1"/>
</dbReference>
<accession>A0A239NAX2</accession>
<evidence type="ECO:0000259" key="1">
    <source>
        <dbReference type="Pfam" id="PF12680"/>
    </source>
</evidence>
<organism evidence="2 3">
    <name type="scientific">Actinomadura meyerae</name>
    <dbReference type="NCBI Taxonomy" id="240840"/>
    <lineage>
        <taxon>Bacteria</taxon>
        <taxon>Bacillati</taxon>
        <taxon>Actinomycetota</taxon>
        <taxon>Actinomycetes</taxon>
        <taxon>Streptosporangiales</taxon>
        <taxon>Thermomonosporaceae</taxon>
        <taxon>Actinomadura</taxon>
    </lineage>
</organism>
<reference evidence="2 3" key="1">
    <citation type="submission" date="2017-06" db="EMBL/GenBank/DDBJ databases">
        <authorList>
            <person name="Kim H.J."/>
            <person name="Triplett B.A."/>
        </authorList>
    </citation>
    <scope>NUCLEOTIDE SEQUENCE [LARGE SCALE GENOMIC DNA]</scope>
    <source>
        <strain evidence="2 3">DSM 44715</strain>
    </source>
</reference>
<dbReference type="PANTHER" id="PTHR41252:SF1">
    <property type="entry name" value="BLR2505 PROTEIN"/>
    <property type="match status" value="1"/>
</dbReference>
<dbReference type="EMBL" id="FZOR01000038">
    <property type="protein sequence ID" value="SNT52066.1"/>
    <property type="molecule type" value="Genomic_DNA"/>
</dbReference>
<evidence type="ECO:0000313" key="2">
    <source>
        <dbReference type="EMBL" id="SNT52066.1"/>
    </source>
</evidence>
<dbReference type="SUPFAM" id="SSF54427">
    <property type="entry name" value="NTF2-like"/>
    <property type="match status" value="1"/>
</dbReference>
<proteinExistence type="predicted"/>
<gene>
    <name evidence="2" type="ORF">SAMN05443665_103859</name>
</gene>
<dbReference type="OrthoDB" id="8451859at2"/>
<dbReference type="AlphaFoldDB" id="A0A239NAX2"/>
<dbReference type="InterPro" id="IPR037401">
    <property type="entry name" value="SnoaL-like"/>
</dbReference>
<keyword evidence="3" id="KW-1185">Reference proteome</keyword>
<evidence type="ECO:0000313" key="3">
    <source>
        <dbReference type="Proteomes" id="UP000198318"/>
    </source>
</evidence>
<sequence length="136" mass="15072">MSEQLRAVVEQLYEGLNTADVELLPKLFDPAAEIRTPTSLPWSTGHYSGPDGPAQYFQGAVEMLESTRFNVEAIRVDGDWAAAFGDWTGKFRESGGEFNVRFVHFWTFRDGKVVYSEGISDTVGIVRAYEASGARA</sequence>
<keyword evidence="2" id="KW-0413">Isomerase</keyword>